<keyword evidence="3" id="KW-0645">Protease</keyword>
<feature type="transmembrane region" description="Helical" evidence="1">
    <location>
        <begin position="319"/>
        <end position="341"/>
    </location>
</feature>
<feature type="transmembrane region" description="Helical" evidence="1">
    <location>
        <begin position="71"/>
        <end position="89"/>
    </location>
</feature>
<dbReference type="GO" id="GO:0006508">
    <property type="term" value="P:proteolysis"/>
    <property type="evidence" value="ECO:0007669"/>
    <property type="project" value="UniProtKB-KW"/>
</dbReference>
<keyword evidence="1" id="KW-0472">Membrane</keyword>
<dbReference type="PANTHER" id="PTHR39430">
    <property type="entry name" value="MEMBRANE-ASSOCIATED PROTEASE-RELATED"/>
    <property type="match status" value="1"/>
</dbReference>
<dbReference type="EMBL" id="JACHFD010000001">
    <property type="protein sequence ID" value="MBB5350168.1"/>
    <property type="molecule type" value="Genomic_DNA"/>
</dbReference>
<feature type="transmembrane region" description="Helical" evidence="1">
    <location>
        <begin position="205"/>
        <end position="224"/>
    </location>
</feature>
<protein>
    <submittedName>
        <fullName evidence="3">Membrane protease YdiL (CAAX protease family)</fullName>
    </submittedName>
</protein>
<gene>
    <name evidence="3" type="ORF">HNR46_000389</name>
</gene>
<accession>A0A840V5V5</accession>
<keyword evidence="4" id="KW-1185">Reference proteome</keyword>
<keyword evidence="1" id="KW-1133">Transmembrane helix</keyword>
<dbReference type="Proteomes" id="UP000557717">
    <property type="component" value="Unassembled WGS sequence"/>
</dbReference>
<dbReference type="GO" id="GO:0004175">
    <property type="term" value="F:endopeptidase activity"/>
    <property type="evidence" value="ECO:0007669"/>
    <property type="project" value="UniProtKB-ARBA"/>
</dbReference>
<dbReference type="GO" id="GO:0080120">
    <property type="term" value="P:CAAX-box protein maturation"/>
    <property type="evidence" value="ECO:0007669"/>
    <property type="project" value="UniProtKB-ARBA"/>
</dbReference>
<organism evidence="3 4">
    <name type="scientific">Haloferula luteola</name>
    <dbReference type="NCBI Taxonomy" id="595692"/>
    <lineage>
        <taxon>Bacteria</taxon>
        <taxon>Pseudomonadati</taxon>
        <taxon>Verrucomicrobiota</taxon>
        <taxon>Verrucomicrobiia</taxon>
        <taxon>Verrucomicrobiales</taxon>
        <taxon>Verrucomicrobiaceae</taxon>
        <taxon>Haloferula</taxon>
    </lineage>
</organism>
<reference evidence="3 4" key="1">
    <citation type="submission" date="2020-08" db="EMBL/GenBank/DDBJ databases">
        <title>Genomic Encyclopedia of Type Strains, Phase IV (KMG-IV): sequencing the most valuable type-strain genomes for metagenomic binning, comparative biology and taxonomic classification.</title>
        <authorList>
            <person name="Goeker M."/>
        </authorList>
    </citation>
    <scope>NUCLEOTIDE SEQUENCE [LARGE SCALE GENOMIC DNA]</scope>
    <source>
        <strain evidence="3 4">YC6886</strain>
    </source>
</reference>
<keyword evidence="3" id="KW-0378">Hydrolase</keyword>
<dbReference type="AlphaFoldDB" id="A0A840V5V5"/>
<dbReference type="Pfam" id="PF02517">
    <property type="entry name" value="Rce1-like"/>
    <property type="match status" value="1"/>
</dbReference>
<sequence length="352" mass="38331">MSRYAQSDVVKIVIYVVATLLLGAALAPFIYNGGMGIAEVTYGKDTNGLVEWLGAAARRSKDNFPRFFDRSVLFSALVLLGPLIAWLRLGRGKPPAGGWQTSVPEEAAGMPGQRLEKNRRGPLDFLVGFLIAAGLLLISGWVLAKAGFFVWRDAEVSARGVPNLVVSDIAWSSILRRSLITACMVAVIEEWLFRGMLLGIFLRAMRPAWAIVGLSLLFAAVHFLDPPSGAKVPDPEAYDAGFVLLRQILHHFVEPQALIGRFLTIFAVGVVLAVARWRTASLWMPVGLHAGWIFAYQLYKGATWPVLKMPEWARMLVGTTLVEGLVPLGLAVVTALLVVAWTPRKPEGPGHG</sequence>
<name>A0A840V5V5_9BACT</name>
<evidence type="ECO:0000313" key="3">
    <source>
        <dbReference type="EMBL" id="MBB5350168.1"/>
    </source>
</evidence>
<feature type="transmembrane region" description="Helical" evidence="1">
    <location>
        <begin position="258"/>
        <end position="275"/>
    </location>
</feature>
<feature type="domain" description="CAAX prenyl protease 2/Lysostaphin resistance protein A-like" evidence="2">
    <location>
        <begin position="175"/>
        <end position="292"/>
    </location>
</feature>
<keyword evidence="1" id="KW-0812">Transmembrane</keyword>
<feature type="transmembrane region" description="Helical" evidence="1">
    <location>
        <begin position="12"/>
        <end position="31"/>
    </location>
</feature>
<feature type="transmembrane region" description="Helical" evidence="1">
    <location>
        <begin position="123"/>
        <end position="144"/>
    </location>
</feature>
<dbReference type="PANTHER" id="PTHR39430:SF1">
    <property type="entry name" value="PROTEASE"/>
    <property type="match status" value="1"/>
</dbReference>
<dbReference type="InterPro" id="IPR003675">
    <property type="entry name" value="Rce1/LyrA-like_dom"/>
</dbReference>
<evidence type="ECO:0000256" key="1">
    <source>
        <dbReference type="SAM" id="Phobius"/>
    </source>
</evidence>
<feature type="transmembrane region" description="Helical" evidence="1">
    <location>
        <begin position="282"/>
        <end position="299"/>
    </location>
</feature>
<evidence type="ECO:0000313" key="4">
    <source>
        <dbReference type="Proteomes" id="UP000557717"/>
    </source>
</evidence>
<evidence type="ECO:0000259" key="2">
    <source>
        <dbReference type="Pfam" id="PF02517"/>
    </source>
</evidence>
<dbReference type="RefSeq" id="WP_184015255.1">
    <property type="nucleotide sequence ID" value="NZ_JACHFD010000001.1"/>
</dbReference>
<feature type="transmembrane region" description="Helical" evidence="1">
    <location>
        <begin position="174"/>
        <end position="193"/>
    </location>
</feature>
<comment type="caution">
    <text evidence="3">The sequence shown here is derived from an EMBL/GenBank/DDBJ whole genome shotgun (WGS) entry which is preliminary data.</text>
</comment>
<proteinExistence type="predicted"/>